<evidence type="ECO:0000259" key="5">
    <source>
        <dbReference type="Pfam" id="PF13435"/>
    </source>
</evidence>
<dbReference type="Pfam" id="PF09699">
    <property type="entry name" value="Paired_CXXCH_1"/>
    <property type="match status" value="1"/>
</dbReference>
<accession>A0ABX6V7A1</accession>
<protein>
    <submittedName>
        <fullName evidence="6">Tetratricopeptide repeat protein</fullName>
    </submittedName>
</protein>
<dbReference type="Pfam" id="PF13181">
    <property type="entry name" value="TPR_8"/>
    <property type="match status" value="2"/>
</dbReference>
<dbReference type="InterPro" id="IPR036280">
    <property type="entry name" value="Multihaem_cyt_sf"/>
</dbReference>
<evidence type="ECO:0000313" key="7">
    <source>
        <dbReference type="Proteomes" id="UP000316416"/>
    </source>
</evidence>
<dbReference type="Gene3D" id="1.25.40.10">
    <property type="entry name" value="Tetratricopeptide repeat domain"/>
    <property type="match status" value="1"/>
</dbReference>
<gene>
    <name evidence="6" type="ORF">FM038_014595</name>
</gene>
<dbReference type="InterPro" id="IPR011990">
    <property type="entry name" value="TPR-like_helical_dom_sf"/>
</dbReference>
<dbReference type="InterPro" id="IPR019734">
    <property type="entry name" value="TPR_rpt"/>
</dbReference>
<dbReference type="EMBL" id="CP045503">
    <property type="protein sequence ID" value="QPG58519.1"/>
    <property type="molecule type" value="Genomic_DNA"/>
</dbReference>
<feature type="chain" id="PRO_5046444530" evidence="3">
    <location>
        <begin position="29"/>
        <end position="747"/>
    </location>
</feature>
<proteinExistence type="predicted"/>
<keyword evidence="7" id="KW-1185">Reference proteome</keyword>
<reference evidence="6" key="1">
    <citation type="submission" date="2021-07" db="EMBL/GenBank/DDBJ databases">
        <title>Shewanella sp. YLB-07 whole genome sequence.</title>
        <authorList>
            <person name="Yu L."/>
        </authorList>
    </citation>
    <scope>NUCLEOTIDE SEQUENCE</scope>
    <source>
        <strain evidence="6">YLB-08</strain>
    </source>
</reference>
<dbReference type="InterPro" id="IPR023155">
    <property type="entry name" value="Cyt_c-552/4"/>
</dbReference>
<dbReference type="SUPFAM" id="SSF48452">
    <property type="entry name" value="TPR-like"/>
    <property type="match status" value="1"/>
</dbReference>
<sequence length="747" mass="84551">MSSHCLNLSLSSVLALVAVLTCAYSVQAADFVGTETCIDCHQTEYQDWQGSDHDMSMRHADSSSVRGDFNDITLVHNGMENRFFIKGEQYWVKIAGSDGKLSDYQIKYTLGHDPLQQYMVEFEDGRIQLIPFAWDTRQQESGGQRWYHLYPEQKVTDDFYWTNPGQNWNFMCADCHSTNLSKNYDSQSNRYDTQWSEINVACEACHGPASEHIAWTATDRQTTAIGFSRDLSKPVKNWRWAADSKTAIADKPHATDQLQTCAQCHSRRTQISEDNSLVSQAFGDRYQLNLLDQNHYYDDGQVYDEVFVYGSFLQSKMHKAGVACSNCHNPHSNKLVIEGNALCAQCHKPSVFDVSGHHQHEADSAGAQCINCHMPQTTYMQIDERRDHSFSIPNPSQTIKLNSPNACNRCHQDESAEWALQHTNKWHDADSDSESKHFGDAFYGARLGDPNASHTLSYIAQDIKQANIVRAAALERLQNYPGRNGVVAIVRATRNHDENIRLGAITAAKPYPIKDRWRLLSPALKDPVLAIRTTAASSLVNDWQELTKQQQNQLKSALNEYIKVQEFNSDRGFARTNLGNIHQSLGQLKRAEQYYLESIKIEPIFASAYVNLADLYRGQKKEQQALLILNQGMLAQPSDANLPFSYALALLRINQDKQAIKYLQQATKLAPENSRFWYVYGIALIPVSTDKASTALNEAYQTSGNPQYLYALCEHLINNRSEDVQRCLTQLTPLVPAEVIEQLEVKH</sequence>
<feature type="repeat" description="TPR" evidence="2">
    <location>
        <begin position="640"/>
        <end position="673"/>
    </location>
</feature>
<evidence type="ECO:0000256" key="1">
    <source>
        <dbReference type="ARBA" id="ARBA00022729"/>
    </source>
</evidence>
<feature type="domain" description="Doubled CXXCH motif" evidence="4">
    <location>
        <begin position="323"/>
        <end position="349"/>
    </location>
</feature>
<evidence type="ECO:0000256" key="3">
    <source>
        <dbReference type="SAM" id="SignalP"/>
    </source>
</evidence>
<dbReference type="PROSITE" id="PS50005">
    <property type="entry name" value="TPR"/>
    <property type="match status" value="2"/>
</dbReference>
<dbReference type="Pfam" id="PF13435">
    <property type="entry name" value="Cytochrome_C554"/>
    <property type="match status" value="2"/>
</dbReference>
<dbReference type="InterPro" id="IPR010177">
    <property type="entry name" value="Paired_CXXCH_1"/>
</dbReference>
<dbReference type="RefSeq" id="WP_142874144.1">
    <property type="nucleotide sequence ID" value="NZ_CP045503.2"/>
</dbReference>
<dbReference type="Proteomes" id="UP000316416">
    <property type="component" value="Chromosome"/>
</dbReference>
<organism evidence="6 7">
    <name type="scientific">Shewanella eurypsychrophilus</name>
    <dbReference type="NCBI Taxonomy" id="2593656"/>
    <lineage>
        <taxon>Bacteria</taxon>
        <taxon>Pseudomonadati</taxon>
        <taxon>Pseudomonadota</taxon>
        <taxon>Gammaproteobacteria</taxon>
        <taxon>Alteromonadales</taxon>
        <taxon>Shewanellaceae</taxon>
        <taxon>Shewanella</taxon>
    </lineage>
</organism>
<dbReference type="Gene3D" id="1.10.1130.10">
    <property type="entry name" value="Flavocytochrome C3, Chain A"/>
    <property type="match status" value="2"/>
</dbReference>
<dbReference type="InterPro" id="IPR051829">
    <property type="entry name" value="Multiheme_Cytochr_ET"/>
</dbReference>
<feature type="signal peptide" evidence="3">
    <location>
        <begin position="1"/>
        <end position="28"/>
    </location>
</feature>
<feature type="domain" description="Cytochrome c-552/4" evidence="5">
    <location>
        <begin position="36"/>
        <end position="63"/>
    </location>
</feature>
<dbReference type="PANTHER" id="PTHR35038">
    <property type="entry name" value="DISSIMILATORY SULFITE REDUCTASE SIRA"/>
    <property type="match status" value="1"/>
</dbReference>
<dbReference type="SMART" id="SM00028">
    <property type="entry name" value="TPR"/>
    <property type="match status" value="3"/>
</dbReference>
<keyword evidence="2" id="KW-0802">TPR repeat</keyword>
<evidence type="ECO:0000259" key="4">
    <source>
        <dbReference type="Pfam" id="PF09699"/>
    </source>
</evidence>
<evidence type="ECO:0000313" key="6">
    <source>
        <dbReference type="EMBL" id="QPG58519.1"/>
    </source>
</evidence>
<keyword evidence="1 3" id="KW-0732">Signal</keyword>
<feature type="repeat" description="TPR" evidence="2">
    <location>
        <begin position="572"/>
        <end position="605"/>
    </location>
</feature>
<feature type="domain" description="Cytochrome c-552/4" evidence="5">
    <location>
        <begin position="169"/>
        <end position="207"/>
    </location>
</feature>
<dbReference type="PANTHER" id="PTHR35038:SF8">
    <property type="entry name" value="C-TYPE POLYHEME CYTOCHROME OMCC"/>
    <property type="match status" value="1"/>
</dbReference>
<name>A0ABX6V7A1_9GAMM</name>
<evidence type="ECO:0000256" key="2">
    <source>
        <dbReference type="PROSITE-ProRule" id="PRU00339"/>
    </source>
</evidence>
<dbReference type="SUPFAM" id="SSF48695">
    <property type="entry name" value="Multiheme cytochromes"/>
    <property type="match status" value="1"/>
</dbReference>